<dbReference type="AlphaFoldDB" id="A0A6M3LT66"/>
<name>A0A6M3LT66_9ZZZZ</name>
<organism evidence="1">
    <name type="scientific">viral metagenome</name>
    <dbReference type="NCBI Taxonomy" id="1070528"/>
    <lineage>
        <taxon>unclassified sequences</taxon>
        <taxon>metagenomes</taxon>
        <taxon>organismal metagenomes</taxon>
    </lineage>
</organism>
<proteinExistence type="predicted"/>
<evidence type="ECO:0000313" key="1">
    <source>
        <dbReference type="EMBL" id="QJA98507.1"/>
    </source>
</evidence>
<gene>
    <name evidence="1" type="ORF">MM171A01738_0007</name>
</gene>
<reference evidence="1" key="1">
    <citation type="submission" date="2020-03" db="EMBL/GenBank/DDBJ databases">
        <title>The deep terrestrial virosphere.</title>
        <authorList>
            <person name="Holmfeldt K."/>
            <person name="Nilsson E."/>
            <person name="Simone D."/>
            <person name="Lopez-Fernandez M."/>
            <person name="Wu X."/>
            <person name="de Brujin I."/>
            <person name="Lundin D."/>
            <person name="Andersson A."/>
            <person name="Bertilsson S."/>
            <person name="Dopson M."/>
        </authorList>
    </citation>
    <scope>NUCLEOTIDE SEQUENCE</scope>
    <source>
        <strain evidence="1">MM171A01738</strain>
    </source>
</reference>
<dbReference type="EMBL" id="MT143586">
    <property type="protein sequence ID" value="QJA98507.1"/>
    <property type="molecule type" value="Genomic_DNA"/>
</dbReference>
<sequence>MDEVAQTAKPEFPSIFVEYAREKMRKDKDLVEYLAQFGHPFLKGGAQMIIAAAREGEKIGK</sequence>
<protein>
    <submittedName>
        <fullName evidence="1">Uncharacterized protein</fullName>
    </submittedName>
</protein>
<accession>A0A6M3LT66</accession>